<comment type="caution">
    <text evidence="3">The sequence shown here is derived from an EMBL/GenBank/DDBJ whole genome shotgun (WGS) entry which is preliminary data.</text>
</comment>
<dbReference type="Proteomes" id="UP000291097">
    <property type="component" value="Unassembled WGS sequence"/>
</dbReference>
<evidence type="ECO:0000313" key="4">
    <source>
        <dbReference type="Proteomes" id="UP000291097"/>
    </source>
</evidence>
<accession>A0A482YER8</accession>
<dbReference type="Pfam" id="PF23981">
    <property type="entry name" value="DUF7305"/>
    <property type="match status" value="1"/>
</dbReference>
<dbReference type="InterPro" id="IPR055713">
    <property type="entry name" value="DUF7289"/>
</dbReference>
<protein>
    <recommendedName>
        <fullName evidence="2">DUF7305 domain-containing protein</fullName>
    </recommendedName>
</protein>
<dbReference type="RefSeq" id="WP_242611663.1">
    <property type="nucleotide sequence ID" value="NZ_SHMP01000004.1"/>
</dbReference>
<sequence length="503" mass="55192">MIEMTLGRNDGTAMPSERGVSAILGFILLIGMVASISVGILLFAGDAMEDAEQRSANERVEQSFVELSQQMQTASSNDDVSHSIDLDVGQSGAVVKKDTGHITVTSDALSKDINLTIGTIEYESDDGTKLAYQSGSVFRETGNETQVVSAPPIHYETETDTLTLPVSAVAGEQKLGSGDVSISHTNTTTFQEANVVQNEDVTITVKSDYYRGWESFFRNQAGDTSVQYVDHENRTVEVKVGYIDLENAFDSGVTYSEDISDFKDEFGDEARVGNMPEMDPVIEQMVEDAKDDPEDDIEDLGVVNGDEHLDEGMYYAEEVNLQDNSDEIYADASDGNVTLIVDGDITVSHNDAEITADTDDEDHAFRVYLTGDFNMDKGEVAPDPSDGTAKAEQLQVYGTSELDARFWKGYFHGTFYAASDDWDGSNELVSGKKDKYQVVIQSNPTFNGALVTHSSNIHADAADFTYDETLEDEDFDAYPQGYELPPDLTYLNVVKHEVEVEQN</sequence>
<reference evidence="3 4" key="1">
    <citation type="submission" date="2019-02" db="EMBL/GenBank/DDBJ databases">
        <title>Genomic Encyclopedia of Archaeal and Bacterial Type Strains, Phase II (KMG-II): from individual species to whole genera.</title>
        <authorList>
            <person name="Goeker M."/>
        </authorList>
    </citation>
    <scope>NUCLEOTIDE SEQUENCE [LARGE SCALE GENOMIC DNA]</scope>
    <source>
        <strain evidence="3 4">DSM 18328</strain>
    </source>
</reference>
<feature type="domain" description="DUF7305" evidence="2">
    <location>
        <begin position="264"/>
        <end position="472"/>
    </location>
</feature>
<organism evidence="3 4">
    <name type="scientific">Natrinema hispanicum</name>
    <dbReference type="NCBI Taxonomy" id="392421"/>
    <lineage>
        <taxon>Archaea</taxon>
        <taxon>Methanobacteriati</taxon>
        <taxon>Methanobacteriota</taxon>
        <taxon>Stenosarchaea group</taxon>
        <taxon>Halobacteria</taxon>
        <taxon>Halobacteriales</taxon>
        <taxon>Natrialbaceae</taxon>
        <taxon>Natrinema</taxon>
    </lineage>
</organism>
<dbReference type="AlphaFoldDB" id="A0A482YER8"/>
<evidence type="ECO:0000313" key="3">
    <source>
        <dbReference type="EMBL" id="RZV11251.1"/>
    </source>
</evidence>
<dbReference type="InterPro" id="IPR055729">
    <property type="entry name" value="DUF7305"/>
</dbReference>
<keyword evidence="1" id="KW-0472">Membrane</keyword>
<name>A0A482YER8_9EURY</name>
<evidence type="ECO:0000259" key="2">
    <source>
        <dbReference type="Pfam" id="PF23981"/>
    </source>
</evidence>
<keyword evidence="1" id="KW-1133">Transmembrane helix</keyword>
<keyword evidence="1" id="KW-0812">Transmembrane</keyword>
<dbReference type="Pfam" id="PF23960">
    <property type="entry name" value="DUF7289"/>
    <property type="match status" value="1"/>
</dbReference>
<dbReference type="EMBL" id="SHMP01000004">
    <property type="protein sequence ID" value="RZV11251.1"/>
    <property type="molecule type" value="Genomic_DNA"/>
</dbReference>
<evidence type="ECO:0000256" key="1">
    <source>
        <dbReference type="SAM" id="Phobius"/>
    </source>
</evidence>
<gene>
    <name evidence="3" type="ORF">BDK88_2497</name>
</gene>
<proteinExistence type="predicted"/>
<feature type="transmembrane region" description="Helical" evidence="1">
    <location>
        <begin position="20"/>
        <end position="44"/>
    </location>
</feature>